<proteinExistence type="predicted"/>
<dbReference type="OrthoDB" id="5295747at2759"/>
<evidence type="ECO:0000259" key="2">
    <source>
        <dbReference type="Pfam" id="PF07143"/>
    </source>
</evidence>
<feature type="domain" description="AttH" evidence="2">
    <location>
        <begin position="105"/>
        <end position="207"/>
    </location>
</feature>
<dbReference type="InterPro" id="IPR023374">
    <property type="entry name" value="AttH-like_dom_sf"/>
</dbReference>
<dbReference type="PANTHER" id="PTHR40617:SF1">
    <property type="entry name" value="ATTH DOMAIN-CONTAINING PROTEIN-RELATED"/>
    <property type="match status" value="1"/>
</dbReference>
<dbReference type="AlphaFoldDB" id="A0A9P9G874"/>
<dbReference type="EMBL" id="JAGTJS010000027">
    <property type="protein sequence ID" value="KAH7234156.1"/>
    <property type="molecule type" value="Genomic_DNA"/>
</dbReference>
<accession>A0A9P9G874</accession>
<protein>
    <recommendedName>
        <fullName evidence="2">AttH domain-containing protein</fullName>
    </recommendedName>
</protein>
<dbReference type="InterPro" id="IPR053112">
    <property type="entry name" value="Fungal_Dehydratase/Hydratase"/>
</dbReference>
<dbReference type="Gene3D" id="2.40.370.10">
    <property type="entry name" value="AttH-like domain"/>
    <property type="match status" value="2"/>
</dbReference>
<gene>
    <name evidence="3" type="ORF">B0J15DRAFT_571835</name>
</gene>
<evidence type="ECO:0000313" key="4">
    <source>
        <dbReference type="Proteomes" id="UP000736672"/>
    </source>
</evidence>
<sequence length="335" mass="37949">MASLMIQLVTFLWWTSAVAFGYSFRPDNHDTWKNNRIPSQINLSQDQNSGSYWSSAFATTTTGRQFLLIHHQFSTFCKSSVLDLKTLKYLKNVQHCEVNGASKTVLSDSLSIQFPDFSFDGAAPDKISQMQLSATAPEYSFNLTVEGRTSKVLLNGGNGVIAWGPNYTTCSHWSIPAARTSGILQLGAGKALELDPSKSLTWYDHQIIKGPPDAFTFFEVHFPDPNIRVSIWAYDWPESSDEWRFATVRLGEETTMVLPFTLEEHWEDSWWSSTSNRTYPQSWTLRFDNGDYLRIKSVLGDQEIQPNTWTGFVQVERSRFLGQTTGYGVGDLVFI</sequence>
<dbReference type="PANTHER" id="PTHR40617">
    <property type="entry name" value="TERPENE CYCLASE ASQC"/>
    <property type="match status" value="1"/>
</dbReference>
<evidence type="ECO:0000256" key="1">
    <source>
        <dbReference type="SAM" id="SignalP"/>
    </source>
</evidence>
<organism evidence="3 4">
    <name type="scientific">Fusarium solani</name>
    <name type="common">Filamentous fungus</name>
    <dbReference type="NCBI Taxonomy" id="169388"/>
    <lineage>
        <taxon>Eukaryota</taxon>
        <taxon>Fungi</taxon>
        <taxon>Dikarya</taxon>
        <taxon>Ascomycota</taxon>
        <taxon>Pezizomycotina</taxon>
        <taxon>Sordariomycetes</taxon>
        <taxon>Hypocreomycetidae</taxon>
        <taxon>Hypocreales</taxon>
        <taxon>Nectriaceae</taxon>
        <taxon>Fusarium</taxon>
        <taxon>Fusarium solani species complex</taxon>
    </lineage>
</organism>
<dbReference type="SUPFAM" id="SSF159245">
    <property type="entry name" value="AttH-like"/>
    <property type="match status" value="1"/>
</dbReference>
<feature type="signal peptide" evidence="1">
    <location>
        <begin position="1"/>
        <end position="19"/>
    </location>
</feature>
<name>A0A9P9G874_FUSSL</name>
<reference evidence="3" key="1">
    <citation type="journal article" date="2021" name="Nat. Commun.">
        <title>Genetic determinants of endophytism in the Arabidopsis root mycobiome.</title>
        <authorList>
            <person name="Mesny F."/>
            <person name="Miyauchi S."/>
            <person name="Thiergart T."/>
            <person name="Pickel B."/>
            <person name="Atanasova L."/>
            <person name="Karlsson M."/>
            <person name="Huettel B."/>
            <person name="Barry K.W."/>
            <person name="Haridas S."/>
            <person name="Chen C."/>
            <person name="Bauer D."/>
            <person name="Andreopoulos W."/>
            <person name="Pangilinan J."/>
            <person name="LaButti K."/>
            <person name="Riley R."/>
            <person name="Lipzen A."/>
            <person name="Clum A."/>
            <person name="Drula E."/>
            <person name="Henrissat B."/>
            <person name="Kohler A."/>
            <person name="Grigoriev I.V."/>
            <person name="Martin F.M."/>
            <person name="Hacquard S."/>
        </authorList>
    </citation>
    <scope>NUCLEOTIDE SEQUENCE</scope>
    <source>
        <strain evidence="3">FSSC 5 MPI-SDFR-AT-0091</strain>
    </source>
</reference>
<dbReference type="InterPro" id="IPR010791">
    <property type="entry name" value="AttH_dom"/>
</dbReference>
<comment type="caution">
    <text evidence="3">The sequence shown here is derived from an EMBL/GenBank/DDBJ whole genome shotgun (WGS) entry which is preliminary data.</text>
</comment>
<feature type="chain" id="PRO_5040151083" description="AttH domain-containing protein" evidence="1">
    <location>
        <begin position="20"/>
        <end position="335"/>
    </location>
</feature>
<dbReference type="Proteomes" id="UP000736672">
    <property type="component" value="Unassembled WGS sequence"/>
</dbReference>
<keyword evidence="4" id="KW-1185">Reference proteome</keyword>
<keyword evidence="1" id="KW-0732">Signal</keyword>
<dbReference type="Pfam" id="PF07143">
    <property type="entry name" value="CrtC"/>
    <property type="match status" value="1"/>
</dbReference>
<evidence type="ECO:0000313" key="3">
    <source>
        <dbReference type="EMBL" id="KAH7234156.1"/>
    </source>
</evidence>